<evidence type="ECO:0000256" key="1">
    <source>
        <dbReference type="SAM" id="MobiDB-lite"/>
    </source>
</evidence>
<reference evidence="2" key="1">
    <citation type="submission" date="2020-12" db="EMBL/GenBank/DDBJ databases">
        <title>Antrihabitans popcorni sp. nov. and Antrihabitans auranticaus sp. nov., isolated from a larva cave.</title>
        <authorList>
            <person name="Lee S.D."/>
            <person name="Kim I.S."/>
        </authorList>
    </citation>
    <scope>NUCLEOTIDE SEQUENCE</scope>
    <source>
        <strain evidence="2">YC3-6</strain>
    </source>
</reference>
<feature type="compositionally biased region" description="Basic and acidic residues" evidence="1">
    <location>
        <begin position="58"/>
        <end position="76"/>
    </location>
</feature>
<gene>
    <name evidence="2" type="ORF">JGU71_02635</name>
</gene>
<dbReference type="RefSeq" id="WP_199701676.1">
    <property type="nucleotide sequence ID" value="NZ_JAEMNV010000001.1"/>
</dbReference>
<accession>A0A934U1X8</accession>
<protein>
    <submittedName>
        <fullName evidence="2">Uncharacterized protein</fullName>
    </submittedName>
</protein>
<keyword evidence="3" id="KW-1185">Reference proteome</keyword>
<feature type="compositionally biased region" description="Basic and acidic residues" evidence="1">
    <location>
        <begin position="1"/>
        <end position="34"/>
    </location>
</feature>
<organism evidence="2 3">
    <name type="scientific">Antrihabitans stalagmiti</name>
    <dbReference type="NCBI Taxonomy" id="2799499"/>
    <lineage>
        <taxon>Bacteria</taxon>
        <taxon>Bacillati</taxon>
        <taxon>Actinomycetota</taxon>
        <taxon>Actinomycetes</taxon>
        <taxon>Mycobacteriales</taxon>
        <taxon>Nocardiaceae</taxon>
        <taxon>Antrihabitans</taxon>
    </lineage>
</organism>
<feature type="compositionally biased region" description="Low complexity" evidence="1">
    <location>
        <begin position="77"/>
        <end position="91"/>
    </location>
</feature>
<feature type="region of interest" description="Disordered" evidence="1">
    <location>
        <begin position="1"/>
        <end position="120"/>
    </location>
</feature>
<evidence type="ECO:0000313" key="3">
    <source>
        <dbReference type="Proteomes" id="UP000655868"/>
    </source>
</evidence>
<dbReference type="EMBL" id="JAEMNV010000001">
    <property type="protein sequence ID" value="MBJ8337773.1"/>
    <property type="molecule type" value="Genomic_DNA"/>
</dbReference>
<feature type="compositionally biased region" description="Basic and acidic residues" evidence="1">
    <location>
        <begin position="92"/>
        <end position="120"/>
    </location>
</feature>
<dbReference type="Proteomes" id="UP000655868">
    <property type="component" value="Unassembled WGS sequence"/>
</dbReference>
<comment type="caution">
    <text evidence="2">The sequence shown here is derived from an EMBL/GenBank/DDBJ whole genome shotgun (WGS) entry which is preliminary data.</text>
</comment>
<evidence type="ECO:0000313" key="2">
    <source>
        <dbReference type="EMBL" id="MBJ8337773.1"/>
    </source>
</evidence>
<sequence>MKDFELSDDAVQKLDEQLEKTEADKDEEKQDGDSVKQTIEVPTETPEDEAAEVVQTQYKEKSGLELDGESAREIVDTARAGSTSADSGSDSDANKDTDANKNTESEEHSVKAESSRDTDG</sequence>
<dbReference type="AlphaFoldDB" id="A0A934U1X8"/>
<name>A0A934U1X8_9NOCA</name>
<proteinExistence type="predicted"/>